<accession>A0A1H8A1N7</accession>
<protein>
    <submittedName>
        <fullName evidence="2">YecR-like lipoprotein</fullName>
    </submittedName>
</protein>
<name>A0A1H8A1N7_9PAST</name>
<proteinExistence type="predicted"/>
<reference evidence="3" key="1">
    <citation type="submission" date="2016-10" db="EMBL/GenBank/DDBJ databases">
        <authorList>
            <person name="Varghese N."/>
            <person name="Submissions S."/>
        </authorList>
    </citation>
    <scope>NUCLEOTIDE SEQUENCE [LARGE SCALE GENOMIC DNA]</scope>
    <source>
        <strain evidence="3">DSM 24204</strain>
    </source>
</reference>
<organism evidence="2 3">
    <name type="scientific">Phocoenobacter skyensis</name>
    <dbReference type="NCBI Taxonomy" id="97481"/>
    <lineage>
        <taxon>Bacteria</taxon>
        <taxon>Pseudomonadati</taxon>
        <taxon>Pseudomonadota</taxon>
        <taxon>Gammaproteobacteria</taxon>
        <taxon>Pasteurellales</taxon>
        <taxon>Pasteurellaceae</taxon>
        <taxon>Phocoenobacter</taxon>
    </lineage>
</organism>
<keyword evidence="1" id="KW-0732">Signal</keyword>
<dbReference type="Pfam" id="PF13992">
    <property type="entry name" value="YecR"/>
    <property type="match status" value="1"/>
</dbReference>
<sequence length="103" mass="11422">MKKLLVVSLLSLVLTGCAVQEKEMYAVGGSKSDGIVEMAVTKQPFERVQVNKEKTLQTVIRKCKAWGYSNAEPFGGSTRGCNSMWGGDCMEYIMKVKYQCTNN</sequence>
<dbReference type="OrthoDB" id="8607336at2"/>
<dbReference type="Proteomes" id="UP000198883">
    <property type="component" value="Unassembled WGS sequence"/>
</dbReference>
<feature type="signal peptide" evidence="1">
    <location>
        <begin position="1"/>
        <end position="18"/>
    </location>
</feature>
<dbReference type="PROSITE" id="PS51257">
    <property type="entry name" value="PROKAR_LIPOPROTEIN"/>
    <property type="match status" value="1"/>
</dbReference>
<evidence type="ECO:0000313" key="2">
    <source>
        <dbReference type="EMBL" id="SEM63748.1"/>
    </source>
</evidence>
<feature type="chain" id="PRO_5011502877" evidence="1">
    <location>
        <begin position="19"/>
        <end position="103"/>
    </location>
</feature>
<dbReference type="AlphaFoldDB" id="A0A1H8A1N7"/>
<evidence type="ECO:0000256" key="1">
    <source>
        <dbReference type="SAM" id="SignalP"/>
    </source>
</evidence>
<dbReference type="GeneID" id="83544493"/>
<keyword evidence="2" id="KW-0449">Lipoprotein</keyword>
<evidence type="ECO:0000313" key="3">
    <source>
        <dbReference type="Proteomes" id="UP000198883"/>
    </source>
</evidence>
<dbReference type="STRING" id="97481.SAMN05444853_13319"/>
<dbReference type="RefSeq" id="WP_090923284.1">
    <property type="nucleotide sequence ID" value="NZ_CP016180.1"/>
</dbReference>
<gene>
    <name evidence="2" type="ORF">SAMN05444853_13319</name>
</gene>
<dbReference type="InterPro" id="IPR025731">
    <property type="entry name" value="YecR-like"/>
</dbReference>
<dbReference type="EMBL" id="FOBN01000033">
    <property type="protein sequence ID" value="SEM63748.1"/>
    <property type="molecule type" value="Genomic_DNA"/>
</dbReference>